<sequence>MSKWPSSSTTGGGTYARLDNETSSNPHASTILPAAVQSTSSANAYSNAQSPFADPTPPYIVGGSSSSTGSYAINMPLPSTATTTTAAGPSAQGKMAGMGPAVGSSATGLSGSIGSSAGSDGARAIGNTLDEPVSVTIMRDLNNIGAKVRQVLLPASQGDRNILRDWDWWGPLLLCLVLSVRLSLTARSEQGPAVFSATFFIIWFGSAVVTVNSKLLGGKISFFQSVCVLGYCVFPLVAVSIFTWILPFFLKFILVIAAFGWSTFASLNFMGNVNLENKRTLAVYPIFLFYLTIAWLILIAT</sequence>
<dbReference type="InterPro" id="IPR045231">
    <property type="entry name" value="Yip1/4-like"/>
</dbReference>
<dbReference type="InterPro" id="IPR006977">
    <property type="entry name" value="Yip1_dom"/>
</dbReference>
<evidence type="ECO:0000256" key="7">
    <source>
        <dbReference type="SAM" id="MobiDB-lite"/>
    </source>
</evidence>
<comment type="subcellular location">
    <subcellularLocation>
        <location evidence="6">Golgi apparatus membrane</location>
        <topology evidence="6">Multi-pass membrane protein</topology>
    </subcellularLocation>
    <subcellularLocation>
        <location evidence="1">Membrane</location>
        <topology evidence="1">Multi-pass membrane protein</topology>
    </subcellularLocation>
</comment>
<evidence type="ECO:0000259" key="8">
    <source>
        <dbReference type="Pfam" id="PF04893"/>
    </source>
</evidence>
<feature type="transmembrane region" description="Helical" evidence="6">
    <location>
        <begin position="252"/>
        <end position="269"/>
    </location>
</feature>
<evidence type="ECO:0000256" key="3">
    <source>
        <dbReference type="ARBA" id="ARBA00022692"/>
    </source>
</evidence>
<dbReference type="PANTHER" id="PTHR21236">
    <property type="entry name" value="GOLGI MEMBRANE PROTEIN YIP1"/>
    <property type="match status" value="1"/>
</dbReference>
<gene>
    <name evidence="9" type="ORF">BASA50_005503</name>
</gene>
<dbReference type="PANTHER" id="PTHR21236:SF1">
    <property type="entry name" value="PROTEIN YIPF6"/>
    <property type="match status" value="1"/>
</dbReference>
<dbReference type="Proteomes" id="UP001648503">
    <property type="component" value="Unassembled WGS sequence"/>
</dbReference>
<reference evidence="9 10" key="1">
    <citation type="submission" date="2021-02" db="EMBL/GenBank/DDBJ databases">
        <title>Variation within the Batrachochytrium salamandrivorans European outbreak.</title>
        <authorList>
            <person name="Kelly M."/>
            <person name="Pasmans F."/>
            <person name="Shea T.P."/>
            <person name="Munoz J.F."/>
            <person name="Carranza S."/>
            <person name="Cuomo C.A."/>
            <person name="Martel A."/>
        </authorList>
    </citation>
    <scope>NUCLEOTIDE SEQUENCE [LARGE SCALE GENOMIC DNA]</scope>
    <source>
        <strain evidence="9 10">AMFP18/2</strain>
    </source>
</reference>
<dbReference type="EMBL" id="JAFCIX010000267">
    <property type="protein sequence ID" value="KAH6595923.1"/>
    <property type="molecule type" value="Genomic_DNA"/>
</dbReference>
<feature type="transmembrane region" description="Helical" evidence="6">
    <location>
        <begin position="192"/>
        <end position="211"/>
    </location>
</feature>
<proteinExistence type="inferred from homology"/>
<accession>A0ABQ8FCI6</accession>
<feature type="domain" description="Yip1" evidence="8">
    <location>
        <begin position="160"/>
        <end position="296"/>
    </location>
</feature>
<feature type="region of interest" description="Disordered" evidence="7">
    <location>
        <begin position="1"/>
        <end position="28"/>
    </location>
</feature>
<evidence type="ECO:0000256" key="6">
    <source>
        <dbReference type="RuleBase" id="RU361264"/>
    </source>
</evidence>
<evidence type="ECO:0000313" key="9">
    <source>
        <dbReference type="EMBL" id="KAH6595923.1"/>
    </source>
</evidence>
<comment type="caution">
    <text evidence="9">The sequence shown here is derived from an EMBL/GenBank/DDBJ whole genome shotgun (WGS) entry which is preliminary data.</text>
</comment>
<comment type="caution">
    <text evidence="6">Lacks conserved residue(s) required for the propagation of feature annotation.</text>
</comment>
<keyword evidence="5 6" id="KW-0472">Membrane</keyword>
<evidence type="ECO:0000256" key="1">
    <source>
        <dbReference type="ARBA" id="ARBA00004141"/>
    </source>
</evidence>
<protein>
    <recommendedName>
        <fullName evidence="6">Protein YIP</fullName>
    </recommendedName>
</protein>
<feature type="transmembrane region" description="Helical" evidence="6">
    <location>
        <begin position="281"/>
        <end position="300"/>
    </location>
</feature>
<evidence type="ECO:0000256" key="5">
    <source>
        <dbReference type="ARBA" id="ARBA00023136"/>
    </source>
</evidence>
<evidence type="ECO:0000256" key="4">
    <source>
        <dbReference type="ARBA" id="ARBA00022989"/>
    </source>
</evidence>
<keyword evidence="4 6" id="KW-1133">Transmembrane helix</keyword>
<keyword evidence="10" id="KW-1185">Reference proteome</keyword>
<dbReference type="Pfam" id="PF04893">
    <property type="entry name" value="Yip1"/>
    <property type="match status" value="1"/>
</dbReference>
<feature type="transmembrane region" description="Helical" evidence="6">
    <location>
        <begin position="223"/>
        <end position="246"/>
    </location>
</feature>
<evidence type="ECO:0000313" key="10">
    <source>
        <dbReference type="Proteomes" id="UP001648503"/>
    </source>
</evidence>
<organism evidence="9 10">
    <name type="scientific">Batrachochytrium salamandrivorans</name>
    <dbReference type="NCBI Taxonomy" id="1357716"/>
    <lineage>
        <taxon>Eukaryota</taxon>
        <taxon>Fungi</taxon>
        <taxon>Fungi incertae sedis</taxon>
        <taxon>Chytridiomycota</taxon>
        <taxon>Chytridiomycota incertae sedis</taxon>
        <taxon>Chytridiomycetes</taxon>
        <taxon>Rhizophydiales</taxon>
        <taxon>Rhizophydiales incertae sedis</taxon>
        <taxon>Batrachochytrium</taxon>
    </lineage>
</organism>
<keyword evidence="3 6" id="KW-0812">Transmembrane</keyword>
<name>A0ABQ8FCI6_9FUNG</name>
<evidence type="ECO:0000256" key="2">
    <source>
        <dbReference type="ARBA" id="ARBA00010596"/>
    </source>
</evidence>
<comment type="similarity">
    <text evidence="2 6">Belongs to the YIP1 family.</text>
</comment>